<evidence type="ECO:0000313" key="2">
    <source>
        <dbReference type="EMBL" id="CAB4137749.1"/>
    </source>
</evidence>
<feature type="domain" description="Phage terminase large subunit GpA ATPase" evidence="1">
    <location>
        <begin position="82"/>
        <end position="283"/>
    </location>
</feature>
<reference evidence="2" key="1">
    <citation type="submission" date="2020-04" db="EMBL/GenBank/DDBJ databases">
        <authorList>
            <person name="Chiriac C."/>
            <person name="Salcher M."/>
            <person name="Ghai R."/>
            <person name="Kavagutti S V."/>
        </authorList>
    </citation>
    <scope>NUCLEOTIDE SEQUENCE</scope>
</reference>
<accession>A0A6J5M174</accession>
<dbReference type="EMBL" id="LR796340">
    <property type="protein sequence ID" value="CAB4137749.1"/>
    <property type="molecule type" value="Genomic_DNA"/>
</dbReference>
<dbReference type="GO" id="GO:0016887">
    <property type="term" value="F:ATP hydrolysis activity"/>
    <property type="evidence" value="ECO:0007669"/>
    <property type="project" value="InterPro"/>
</dbReference>
<protein>
    <submittedName>
        <fullName evidence="2">Bacteriophage lambda, GpA</fullName>
    </submittedName>
</protein>
<proteinExistence type="predicted"/>
<dbReference type="Pfam" id="PF05876">
    <property type="entry name" value="GpA_ATPase"/>
    <property type="match status" value="1"/>
</dbReference>
<sequence length="690" mass="76118">MPGDGGVKAAAELLGMHVAAAAARAGYAMPGSIPDGMTFLQWCQDLQAKGMKIDRKPFRLDDRAALVPLYEAIPSTREEAQDLTLIIQKATQLGLTVWEVLATIYMALKFGPVNIGLFLPDMATAGFKSEHRFMPIVRSAPELYTHLIHQAAEDGSKRKVGEGNVLTRQVDRSLLMFLWTTGKVSTESRPMDIVTLDEVQEMALAHVDKVRARTGDSELRTTLMLSTANMPEVDINFWYQLGTREVWHTRCPSCGVLSDLSDPVLNFPARSIRFNSRTAPLACTGEPGGPPLDDYVWTCPACGGWIPDPQVGSYVRTNPAASPKMRSFLLPRTISPRQTPRMMIEAFQRARTGDQKKSFWNRSLARPYVDPDQIPVTLEHCEAAAAEGMAMGLTWKASARETYMGVDQMGGWCAVIIKERLPDGRQAVVHVEAVFDLDPFKRVDALMGQYGVAVCAVEQLPNVNDARKLANKHPGRVFLVNYSPSQAADMVAWGDALSRSDMKTAQEDRSRYSVTVQQYKAMQAALVRVRDKGCLFPDPGELEQDVYDEAGKLTRVPLLREWVFLHFTKTALVVEHDEETRKPQPRVLKVGIDPHFSFANMLCDVAWSRVHGMGMMLIPPGAAELAKERTAMDAIDKAMPGLPQHVKAMMQDAPAGTCGACEGFAEGRCVVRGLVVKATDPECPLYVARG</sequence>
<organism evidence="2">
    <name type="scientific">uncultured Caudovirales phage</name>
    <dbReference type="NCBI Taxonomy" id="2100421"/>
    <lineage>
        <taxon>Viruses</taxon>
        <taxon>Duplodnaviria</taxon>
        <taxon>Heunggongvirae</taxon>
        <taxon>Uroviricota</taxon>
        <taxon>Caudoviricetes</taxon>
        <taxon>Peduoviridae</taxon>
        <taxon>Maltschvirus</taxon>
        <taxon>Maltschvirus maltsch</taxon>
    </lineage>
</organism>
<evidence type="ECO:0000259" key="1">
    <source>
        <dbReference type="Pfam" id="PF05876"/>
    </source>
</evidence>
<dbReference type="InterPro" id="IPR046453">
    <property type="entry name" value="GpA_ATPase"/>
</dbReference>
<name>A0A6J5M174_9CAUD</name>
<gene>
    <name evidence="2" type="ORF">UFOVP326_70</name>
</gene>